<accession>A0A1I3S6A4</accession>
<dbReference type="SUPFAM" id="SSF144020">
    <property type="entry name" value="FdhE-like"/>
    <property type="match status" value="1"/>
</dbReference>
<dbReference type="InterPro" id="IPR024064">
    <property type="entry name" value="FdhE-like_sf"/>
</dbReference>
<dbReference type="PANTHER" id="PTHR37689">
    <property type="entry name" value="PROTEIN FDHE"/>
    <property type="match status" value="1"/>
</dbReference>
<keyword evidence="2" id="KW-1185">Reference proteome</keyword>
<protein>
    <submittedName>
        <fullName evidence="1">FdhE protein</fullName>
    </submittedName>
</protein>
<dbReference type="PANTHER" id="PTHR37689:SF1">
    <property type="entry name" value="PROTEIN FDHE"/>
    <property type="match status" value="1"/>
</dbReference>
<dbReference type="GO" id="GO:0051604">
    <property type="term" value="P:protein maturation"/>
    <property type="evidence" value="ECO:0007669"/>
    <property type="project" value="TreeGrafter"/>
</dbReference>
<dbReference type="RefSeq" id="WP_092373146.1">
    <property type="nucleotide sequence ID" value="NZ_FORX01000004.1"/>
</dbReference>
<proteinExistence type="predicted"/>
<gene>
    <name evidence="1" type="ORF">SAMN04488082_1048</name>
</gene>
<dbReference type="AlphaFoldDB" id="A0A1I3S6A4"/>
<dbReference type="EMBL" id="FORX01000004">
    <property type="protein sequence ID" value="SFJ53087.1"/>
    <property type="molecule type" value="Genomic_DNA"/>
</dbReference>
<dbReference type="Proteomes" id="UP000198635">
    <property type="component" value="Unassembled WGS sequence"/>
</dbReference>
<dbReference type="GO" id="GO:0008199">
    <property type="term" value="F:ferric iron binding"/>
    <property type="evidence" value="ECO:0007669"/>
    <property type="project" value="TreeGrafter"/>
</dbReference>
<dbReference type="GO" id="GO:0005829">
    <property type="term" value="C:cytosol"/>
    <property type="evidence" value="ECO:0007669"/>
    <property type="project" value="TreeGrafter"/>
</dbReference>
<dbReference type="Gene3D" id="3.90.1670.10">
    <property type="entry name" value="FdhE-like domain"/>
    <property type="match status" value="1"/>
</dbReference>
<dbReference type="CDD" id="cd16341">
    <property type="entry name" value="FdhE"/>
    <property type="match status" value="1"/>
</dbReference>
<name>A0A1I3S6A4_9BACT</name>
<sequence>MPSTGLKTKDAILNTLASRHEPFREIINRFGLLLCRQVELHSELPLADVSAMSVAEDRFLGGEALVVGMDSGAFAPALKASAIRIWPVMGVLFPALAEGLGGLGRKLEEDRQWTRLCLMAVVHGDEAALDRAAAEAAVTPDFLLMALRAAYGPCIAAQKQALLSLAPADLWRKSYCPVCGSDPDLATLENHPNPSDFLISKSGELWHHCPVCTHRWRFMRMTCPGCGNQEHENMTRFSLPDSPHEYIHVCEECSQYLPCLDLVERSEPIDFDLAALGLVHLDAVAQSKGYVPLSPAPWTALGLATPVAKAS</sequence>
<reference evidence="2" key="1">
    <citation type="submission" date="2016-10" db="EMBL/GenBank/DDBJ databases">
        <authorList>
            <person name="Varghese N."/>
            <person name="Submissions S."/>
        </authorList>
    </citation>
    <scope>NUCLEOTIDE SEQUENCE [LARGE SCALE GENOMIC DNA]</scope>
    <source>
        <strain evidence="2">DSM 5918</strain>
    </source>
</reference>
<dbReference type="OrthoDB" id="9811074at2"/>
<dbReference type="STRING" id="52560.SAMN04488082_1048"/>
<evidence type="ECO:0000313" key="1">
    <source>
        <dbReference type="EMBL" id="SFJ53087.1"/>
    </source>
</evidence>
<evidence type="ECO:0000313" key="2">
    <source>
        <dbReference type="Proteomes" id="UP000198635"/>
    </source>
</evidence>
<dbReference type="InterPro" id="IPR006452">
    <property type="entry name" value="Formate_DH_accessory"/>
</dbReference>
<organism evidence="1 2">
    <name type="scientific">Desulfomicrobium apsheronum</name>
    <dbReference type="NCBI Taxonomy" id="52560"/>
    <lineage>
        <taxon>Bacteria</taxon>
        <taxon>Pseudomonadati</taxon>
        <taxon>Thermodesulfobacteriota</taxon>
        <taxon>Desulfovibrionia</taxon>
        <taxon>Desulfovibrionales</taxon>
        <taxon>Desulfomicrobiaceae</taxon>
        <taxon>Desulfomicrobium</taxon>
    </lineage>
</organism>